<name>A0A1X7UI56_AMPQE</name>
<dbReference type="STRING" id="400682.A0A1X7UI56"/>
<evidence type="ECO:0000259" key="2">
    <source>
        <dbReference type="PROSITE" id="PS50966"/>
    </source>
</evidence>
<reference evidence="3" key="1">
    <citation type="submission" date="2017-05" db="UniProtKB">
        <authorList>
            <consortium name="EnsemblMetazoa"/>
        </authorList>
    </citation>
    <scope>IDENTIFICATION</scope>
</reference>
<feature type="domain" description="SWIM-type" evidence="2">
    <location>
        <begin position="75"/>
        <end position="124"/>
    </location>
</feature>
<protein>
    <recommendedName>
        <fullName evidence="2">SWIM-type domain-containing protein</fullName>
    </recommendedName>
</protein>
<proteinExistence type="predicted"/>
<dbReference type="eggNOG" id="ENOG502RZB5">
    <property type="taxonomic scope" value="Eukaryota"/>
</dbReference>
<keyword evidence="1" id="KW-0862">Zinc</keyword>
<dbReference type="GO" id="GO:0008270">
    <property type="term" value="F:zinc ion binding"/>
    <property type="evidence" value="ECO:0007669"/>
    <property type="project" value="UniProtKB-KW"/>
</dbReference>
<organism evidence="3">
    <name type="scientific">Amphimedon queenslandica</name>
    <name type="common">Sponge</name>
    <dbReference type="NCBI Taxonomy" id="400682"/>
    <lineage>
        <taxon>Eukaryota</taxon>
        <taxon>Metazoa</taxon>
        <taxon>Porifera</taxon>
        <taxon>Demospongiae</taxon>
        <taxon>Heteroscleromorpha</taxon>
        <taxon>Haplosclerida</taxon>
        <taxon>Niphatidae</taxon>
        <taxon>Amphimedon</taxon>
    </lineage>
</organism>
<dbReference type="InParanoid" id="A0A1X7UI56"/>
<accession>A0A1X7UI56</accession>
<dbReference type="AlphaFoldDB" id="A0A1X7UI56"/>
<evidence type="ECO:0000313" key="3">
    <source>
        <dbReference type="EnsemblMetazoa" id="Aqu2.1.27355_001"/>
    </source>
</evidence>
<dbReference type="PANTHER" id="PTHR28498">
    <property type="entry name" value="ZINC FINGER SWIM DOMAIN-CONTAINING PROTEIN 7"/>
    <property type="match status" value="1"/>
</dbReference>
<dbReference type="Pfam" id="PF04434">
    <property type="entry name" value="SWIM"/>
    <property type="match status" value="1"/>
</dbReference>
<dbReference type="InterPro" id="IPR007527">
    <property type="entry name" value="Znf_SWIM"/>
</dbReference>
<dbReference type="PROSITE" id="PS50966">
    <property type="entry name" value="ZF_SWIM"/>
    <property type="match status" value="1"/>
</dbReference>
<dbReference type="EnsemblMetazoa" id="Aqu2.1.27355_001">
    <property type="protein sequence ID" value="Aqu2.1.27355_001"/>
    <property type="gene ID" value="Aqu2.1.27355"/>
</dbReference>
<evidence type="ECO:0000256" key="1">
    <source>
        <dbReference type="PROSITE-ProRule" id="PRU00325"/>
    </source>
</evidence>
<dbReference type="OMA" id="YTCYTSC"/>
<sequence length="147" mass="16195">MATCSGEDVLSKSVILVGEQLITQLGEDQSEDGRLNEETLNKLHFIYGPSLYQALDAIDKNEIKCLTTPAGKPVYVIQASRGANQYICLQSLNYCTCPYFSYHVLAQRDALTCKHLLTMKLAISLGLSLQPEPVTLSELTLIANNDK</sequence>
<dbReference type="GO" id="GO:0097196">
    <property type="term" value="C:Shu complex"/>
    <property type="evidence" value="ECO:0007669"/>
    <property type="project" value="TreeGrafter"/>
</dbReference>
<keyword evidence="1" id="KW-0863">Zinc-finger</keyword>
<keyword evidence="1" id="KW-0479">Metal-binding</keyword>
<dbReference type="PANTHER" id="PTHR28498:SF1">
    <property type="entry name" value="ZINC FINGER SWIM DOMAIN-CONTAINING PROTEIN 7"/>
    <property type="match status" value="1"/>
</dbReference>
<dbReference type="GO" id="GO:0000724">
    <property type="term" value="P:double-strand break repair via homologous recombination"/>
    <property type="evidence" value="ECO:0007669"/>
    <property type="project" value="TreeGrafter"/>
</dbReference>